<dbReference type="Gene3D" id="3.30.70.270">
    <property type="match status" value="1"/>
</dbReference>
<feature type="transmembrane region" description="Helical" evidence="1">
    <location>
        <begin position="81"/>
        <end position="98"/>
    </location>
</feature>
<dbReference type="PANTHER" id="PTHR44757:SF2">
    <property type="entry name" value="BIOFILM ARCHITECTURE MAINTENANCE PROTEIN MBAA"/>
    <property type="match status" value="1"/>
</dbReference>
<dbReference type="InterPro" id="IPR035919">
    <property type="entry name" value="EAL_sf"/>
</dbReference>
<dbReference type="PROSITE" id="PS50887">
    <property type="entry name" value="GGDEF"/>
    <property type="match status" value="1"/>
</dbReference>
<feature type="domain" description="GGDEF" evidence="3">
    <location>
        <begin position="230"/>
        <end position="360"/>
    </location>
</feature>
<dbReference type="PROSITE" id="PS50883">
    <property type="entry name" value="EAL"/>
    <property type="match status" value="1"/>
</dbReference>
<keyword evidence="1" id="KW-1133">Transmembrane helix</keyword>
<dbReference type="Proteomes" id="UP000502996">
    <property type="component" value="Chromosome"/>
</dbReference>
<feature type="transmembrane region" description="Helical" evidence="1">
    <location>
        <begin position="30"/>
        <end position="48"/>
    </location>
</feature>
<dbReference type="PANTHER" id="PTHR44757">
    <property type="entry name" value="DIGUANYLATE CYCLASE DGCP"/>
    <property type="match status" value="1"/>
</dbReference>
<proteinExistence type="predicted"/>
<dbReference type="EMBL" id="CP049257">
    <property type="protein sequence ID" value="QIG43036.1"/>
    <property type="molecule type" value="Genomic_DNA"/>
</dbReference>
<feature type="transmembrane region" description="Helical" evidence="1">
    <location>
        <begin position="158"/>
        <end position="179"/>
    </location>
</feature>
<evidence type="ECO:0000313" key="4">
    <source>
        <dbReference type="EMBL" id="QIG43036.1"/>
    </source>
</evidence>
<dbReference type="CDD" id="cd01949">
    <property type="entry name" value="GGDEF"/>
    <property type="match status" value="1"/>
</dbReference>
<evidence type="ECO:0000256" key="1">
    <source>
        <dbReference type="SAM" id="Phobius"/>
    </source>
</evidence>
<dbReference type="InterPro" id="IPR043128">
    <property type="entry name" value="Rev_trsase/Diguanyl_cyclase"/>
</dbReference>
<gene>
    <name evidence="4" type="ORF">G5V58_09945</name>
</gene>
<keyword evidence="5" id="KW-1185">Reference proteome</keyword>
<dbReference type="KEGG" id="nano:G5V58_09945"/>
<organism evidence="4 5">
    <name type="scientific">Nocardioides anomalus</name>
    <dbReference type="NCBI Taxonomy" id="2712223"/>
    <lineage>
        <taxon>Bacteria</taxon>
        <taxon>Bacillati</taxon>
        <taxon>Actinomycetota</taxon>
        <taxon>Actinomycetes</taxon>
        <taxon>Propionibacteriales</taxon>
        <taxon>Nocardioidaceae</taxon>
        <taxon>Nocardioides</taxon>
    </lineage>
</organism>
<keyword evidence="1" id="KW-0812">Transmembrane</keyword>
<dbReference type="InterPro" id="IPR052155">
    <property type="entry name" value="Biofilm_reg_signaling"/>
</dbReference>
<dbReference type="SMART" id="SM00267">
    <property type="entry name" value="GGDEF"/>
    <property type="match status" value="1"/>
</dbReference>
<evidence type="ECO:0000313" key="5">
    <source>
        <dbReference type="Proteomes" id="UP000502996"/>
    </source>
</evidence>
<dbReference type="NCBIfam" id="TIGR00254">
    <property type="entry name" value="GGDEF"/>
    <property type="match status" value="1"/>
</dbReference>
<reference evidence="4 5" key="1">
    <citation type="submission" date="2020-02" db="EMBL/GenBank/DDBJ databases">
        <title>Full genome sequence of Nocardioides sp. R-3366.</title>
        <authorList>
            <person name="Im W.-T."/>
        </authorList>
    </citation>
    <scope>NUCLEOTIDE SEQUENCE [LARGE SCALE GENOMIC DNA]</scope>
    <source>
        <strain evidence="4 5">R-3366</strain>
    </source>
</reference>
<keyword evidence="1" id="KW-0472">Membrane</keyword>
<dbReference type="SUPFAM" id="SSF55073">
    <property type="entry name" value="Nucleotide cyclase"/>
    <property type="match status" value="1"/>
</dbReference>
<evidence type="ECO:0000259" key="3">
    <source>
        <dbReference type="PROSITE" id="PS50887"/>
    </source>
</evidence>
<feature type="domain" description="EAL" evidence="2">
    <location>
        <begin position="374"/>
        <end position="628"/>
    </location>
</feature>
<protein>
    <submittedName>
        <fullName evidence="4">EAL domain-containing protein</fullName>
    </submittedName>
</protein>
<sequence length="636" mass="70790">MTTTTTSRLPDWLPRGRGIPDKTWDIRHRWVVWILVVQCFALFWFALFRGNSLTHSVFEAALPAEFALFASVQWFKRSVRAVFAATGLMVVSATLVHLSDGYIEAHFHFFVMIPLVALYESWLPFTVAVGTVLVHHGVMGTLDPQGTFNHAAGQHHPWVWGGIHALGILGACLGSIVYWRAQEKLRDSQAHLSTKLVHQASHDVLTGLPNRALFLGELERLLDLPVVDRPEVSVVLLDMDGFKEVNDMFGHGCGDLVLIEVARRLTASVRTGDMVTRLGGDEYAVLLVGANRHDVEGTSNRLQEELSQPFDLGGAHVDLEVSIGIATAGPDQDAVAVVRDADVAMYHAKEQRLGRVFYDEDQPLLHVGPHTGNRLALLGDLRRALAEHEIVLHYQPKVDLTNGRMVGAEALARWQHPERGLLQPGAFIDMVDRTNLSREFTAEVLDIALRQMREWQELGFEVPVSVNLSRRCLLDPSLPRMVTDALRRNGVRPHLLILEITEMTIVSDPELAVRILHTLRSLGVRMSLDDFGTGYSSLSYLKDLPIDELKIDRSFMRHLTEEGSRDSILVRATVGLAHDLGLSVVAEGVEDQATQRELGLLDCDVAQGFHFARPLPPSDLDDWLLRAQLPTPRAVS</sequence>
<evidence type="ECO:0000259" key="2">
    <source>
        <dbReference type="PROSITE" id="PS50883"/>
    </source>
</evidence>
<dbReference type="Pfam" id="PF00563">
    <property type="entry name" value="EAL"/>
    <property type="match status" value="1"/>
</dbReference>
<dbReference type="SUPFAM" id="SSF141868">
    <property type="entry name" value="EAL domain-like"/>
    <property type="match status" value="1"/>
</dbReference>
<dbReference type="InterPro" id="IPR000160">
    <property type="entry name" value="GGDEF_dom"/>
</dbReference>
<accession>A0A6G6WCV6</accession>
<dbReference type="SMART" id="SM00052">
    <property type="entry name" value="EAL"/>
    <property type="match status" value="1"/>
</dbReference>
<name>A0A6G6WCV6_9ACTN</name>
<dbReference type="Gene3D" id="3.20.20.450">
    <property type="entry name" value="EAL domain"/>
    <property type="match status" value="1"/>
</dbReference>
<dbReference type="InterPro" id="IPR029787">
    <property type="entry name" value="Nucleotide_cyclase"/>
</dbReference>
<dbReference type="InterPro" id="IPR001633">
    <property type="entry name" value="EAL_dom"/>
</dbReference>
<feature type="transmembrane region" description="Helical" evidence="1">
    <location>
        <begin position="110"/>
        <end position="138"/>
    </location>
</feature>
<dbReference type="RefSeq" id="WP_165231762.1">
    <property type="nucleotide sequence ID" value="NZ_CP049257.1"/>
</dbReference>
<dbReference type="CDD" id="cd01948">
    <property type="entry name" value="EAL"/>
    <property type="match status" value="1"/>
</dbReference>
<dbReference type="AlphaFoldDB" id="A0A6G6WCV6"/>
<dbReference type="Pfam" id="PF00990">
    <property type="entry name" value="GGDEF"/>
    <property type="match status" value="1"/>
</dbReference>